<dbReference type="Gene3D" id="3.60.21.10">
    <property type="match status" value="1"/>
</dbReference>
<dbReference type="Pfam" id="PF00149">
    <property type="entry name" value="Metallophos"/>
    <property type="match status" value="1"/>
</dbReference>
<evidence type="ECO:0000259" key="1">
    <source>
        <dbReference type="Pfam" id="PF00149"/>
    </source>
</evidence>
<dbReference type="PANTHER" id="PTHR37844:SF2">
    <property type="entry name" value="SER_THR PROTEIN PHOSPHATASE SUPERFAMILY (AFU_ORTHOLOGUE AFUA_1G14840)"/>
    <property type="match status" value="1"/>
</dbReference>
<dbReference type="PANTHER" id="PTHR37844">
    <property type="entry name" value="SER/THR PROTEIN PHOSPHATASE SUPERFAMILY (AFU_ORTHOLOGUE AFUA_1G14840)"/>
    <property type="match status" value="1"/>
</dbReference>
<sequence>MSDLHLETPSARPSYQHFKIQPECKYLALLGDIGKVLDYELIAFLEDQLRVFEIIFFVQGNHEAYGTKVKAAVATMLGFQRCTIFSHIPDEQRQSVSLFCSDFSETLEWDIDVHNASHLEDLTWLNAQVEQMTRDEPHRKILIFTHFRPTMLEAANDPKKLEDSNQVRSAFATDLSDQTCWTSSSIRLWAFGHTHYNCDFEEKGTGKRIVANQKVIKGLYSLKDKQWA</sequence>
<gene>
    <name evidence="2" type="ORF">BCON_0121g00310</name>
</gene>
<keyword evidence="3" id="KW-1185">Reference proteome</keyword>
<reference evidence="2 3" key="1">
    <citation type="submission" date="2017-12" db="EMBL/GenBank/DDBJ databases">
        <title>Comparative genomics of Botrytis spp.</title>
        <authorList>
            <person name="Valero-Jimenez C.A."/>
            <person name="Tapia P."/>
            <person name="Veloso J."/>
            <person name="Silva-Moreno E."/>
            <person name="Staats M."/>
            <person name="Valdes J.H."/>
            <person name="Van Kan J.A.L."/>
        </authorList>
    </citation>
    <scope>NUCLEOTIDE SEQUENCE [LARGE SCALE GENOMIC DNA]</scope>
    <source>
        <strain evidence="2 3">MUCL11595</strain>
    </source>
</reference>
<dbReference type="EMBL" id="PQXN01000121">
    <property type="protein sequence ID" value="TGO53550.1"/>
    <property type="molecule type" value="Genomic_DNA"/>
</dbReference>
<evidence type="ECO:0000313" key="2">
    <source>
        <dbReference type="EMBL" id="TGO53550.1"/>
    </source>
</evidence>
<dbReference type="InterPro" id="IPR029052">
    <property type="entry name" value="Metallo-depent_PP-like"/>
</dbReference>
<evidence type="ECO:0000313" key="3">
    <source>
        <dbReference type="Proteomes" id="UP000297527"/>
    </source>
</evidence>
<dbReference type="AlphaFoldDB" id="A0A4Z1I481"/>
<accession>A0A4Z1I481</accession>
<comment type="caution">
    <text evidence="2">The sequence shown here is derived from an EMBL/GenBank/DDBJ whole genome shotgun (WGS) entry which is preliminary data.</text>
</comment>
<dbReference type="InterPro" id="IPR004843">
    <property type="entry name" value="Calcineurin-like_PHP"/>
</dbReference>
<dbReference type="GO" id="GO:0016787">
    <property type="term" value="F:hydrolase activity"/>
    <property type="evidence" value="ECO:0007669"/>
    <property type="project" value="InterPro"/>
</dbReference>
<protein>
    <recommendedName>
        <fullName evidence="1">Calcineurin-like phosphoesterase domain-containing protein</fullName>
    </recommendedName>
</protein>
<feature type="domain" description="Calcineurin-like phosphoesterase" evidence="1">
    <location>
        <begin position="2"/>
        <end position="196"/>
    </location>
</feature>
<proteinExistence type="predicted"/>
<name>A0A4Z1I481_9HELO</name>
<dbReference type="Proteomes" id="UP000297527">
    <property type="component" value="Unassembled WGS sequence"/>
</dbReference>
<dbReference type="OrthoDB" id="550558at2759"/>
<dbReference type="SUPFAM" id="SSF56300">
    <property type="entry name" value="Metallo-dependent phosphatases"/>
    <property type="match status" value="1"/>
</dbReference>
<organism evidence="2 3">
    <name type="scientific">Botryotinia convoluta</name>
    <dbReference type="NCBI Taxonomy" id="54673"/>
    <lineage>
        <taxon>Eukaryota</taxon>
        <taxon>Fungi</taxon>
        <taxon>Dikarya</taxon>
        <taxon>Ascomycota</taxon>
        <taxon>Pezizomycotina</taxon>
        <taxon>Leotiomycetes</taxon>
        <taxon>Helotiales</taxon>
        <taxon>Sclerotiniaceae</taxon>
        <taxon>Botryotinia</taxon>
    </lineage>
</organism>